<evidence type="ECO:0000256" key="7">
    <source>
        <dbReference type="ARBA" id="ARBA00023254"/>
    </source>
</evidence>
<keyword evidence="8" id="KW-0131">Cell cycle</keyword>
<dbReference type="InterPro" id="IPR011989">
    <property type="entry name" value="ARM-like"/>
</dbReference>
<feature type="compositionally biased region" description="Basic and acidic residues" evidence="15">
    <location>
        <begin position="1101"/>
        <end position="1115"/>
    </location>
</feature>
<comment type="similarity">
    <text evidence="2">Belongs to the SCC3 family.</text>
</comment>
<dbReference type="InterPro" id="IPR039662">
    <property type="entry name" value="Cohesin_Scc3/SA"/>
</dbReference>
<keyword evidence="5" id="KW-0159">Chromosome partition</keyword>
<dbReference type="PANTHER" id="PTHR11199:SF0">
    <property type="entry name" value="LD34181P-RELATED"/>
    <property type="match status" value="1"/>
</dbReference>
<feature type="region of interest" description="Disordered" evidence="15">
    <location>
        <begin position="1027"/>
        <end position="1137"/>
    </location>
</feature>
<evidence type="ECO:0000256" key="14">
    <source>
        <dbReference type="ARBA" id="ARBA00082975"/>
    </source>
</evidence>
<keyword evidence="4" id="KW-0597">Phosphoprotein</keyword>
<dbReference type="GO" id="GO:0003682">
    <property type="term" value="F:chromatin binding"/>
    <property type="evidence" value="ECO:0007669"/>
    <property type="project" value="TreeGrafter"/>
</dbReference>
<dbReference type="GO" id="GO:0007062">
    <property type="term" value="P:sister chromatid cohesion"/>
    <property type="evidence" value="ECO:0007669"/>
    <property type="project" value="TreeGrafter"/>
</dbReference>
<protein>
    <recommendedName>
        <fullName evidence="11">Cohesin subunit SA-3</fullName>
    </recommendedName>
    <alternativeName>
        <fullName evidence="13">SCC3 homolog 3</fullName>
    </alternativeName>
    <alternativeName>
        <fullName evidence="12">Stromal antigen 3</fullName>
    </alternativeName>
    <alternativeName>
        <fullName evidence="14">Stromalin-3</fullName>
    </alternativeName>
</protein>
<dbReference type="STRING" id="35608.A0A2U1NFN1"/>
<evidence type="ECO:0000256" key="1">
    <source>
        <dbReference type="ARBA" id="ARBA00004286"/>
    </source>
</evidence>
<dbReference type="EMBL" id="PKPP01002922">
    <property type="protein sequence ID" value="PWA72303.1"/>
    <property type="molecule type" value="Genomic_DNA"/>
</dbReference>
<feature type="compositionally biased region" description="Basic and acidic residues" evidence="15">
    <location>
        <begin position="1027"/>
        <end position="1037"/>
    </location>
</feature>
<dbReference type="GO" id="GO:0051321">
    <property type="term" value="P:meiotic cell cycle"/>
    <property type="evidence" value="ECO:0007669"/>
    <property type="project" value="UniProtKB-KW"/>
</dbReference>
<accession>A0A2U1NFN1</accession>
<name>A0A2U1NFN1_ARTAN</name>
<feature type="domain" description="SCD" evidence="16">
    <location>
        <begin position="283"/>
        <end position="368"/>
    </location>
</feature>
<dbReference type="GO" id="GO:0008278">
    <property type="term" value="C:cohesin complex"/>
    <property type="evidence" value="ECO:0007669"/>
    <property type="project" value="TreeGrafter"/>
</dbReference>
<evidence type="ECO:0000256" key="5">
    <source>
        <dbReference type="ARBA" id="ARBA00022829"/>
    </source>
</evidence>
<feature type="compositionally biased region" description="Polar residues" evidence="15">
    <location>
        <begin position="1119"/>
        <end position="1137"/>
    </location>
</feature>
<evidence type="ECO:0000256" key="13">
    <source>
        <dbReference type="ARBA" id="ARBA00081834"/>
    </source>
</evidence>
<dbReference type="OrthoDB" id="498590at2759"/>
<evidence type="ECO:0000313" key="17">
    <source>
        <dbReference type="EMBL" id="PWA72303.1"/>
    </source>
</evidence>
<evidence type="ECO:0000256" key="8">
    <source>
        <dbReference type="ARBA" id="ARBA00023306"/>
    </source>
</evidence>
<keyword evidence="3" id="KW-0158">Chromosome</keyword>
<gene>
    <name evidence="17" type="ORF">CTI12_AA271620</name>
</gene>
<comment type="caution">
    <text evidence="17">The sequence shown here is derived from an EMBL/GenBank/DDBJ whole genome shotgun (WGS) entry which is preliminary data.</text>
</comment>
<dbReference type="Pfam" id="PF21581">
    <property type="entry name" value="SCD"/>
    <property type="match status" value="1"/>
</dbReference>
<keyword evidence="6" id="KW-0539">Nucleus</keyword>
<comment type="function">
    <text evidence="9">Meiosis specific component of cohesin complex. The cohesin complex is required for the cohesion of sister chromatids after DNA replication. The cohesin complex apparently forms a large proteinaceous ring within which sister chromatids can be trapped. At anaphase, the complex is cleaved and dissociates from chromatin, allowing sister chromatids to segregate. The meiosis-specific cohesin complex probably replaces mitosis specific cohesin complex when it dissociates from chromatin during prophase I.</text>
</comment>
<dbReference type="InterPro" id="IPR013721">
    <property type="entry name" value="STAG"/>
</dbReference>
<dbReference type="InterPro" id="IPR056396">
    <property type="entry name" value="HEAT_SCC3-SA"/>
</dbReference>
<feature type="region of interest" description="Disordered" evidence="15">
    <location>
        <begin position="1"/>
        <end position="20"/>
    </location>
</feature>
<reference evidence="17 18" key="1">
    <citation type="journal article" date="2018" name="Mol. Plant">
        <title>The genome of Artemisia annua provides insight into the evolution of Asteraceae family and artemisinin biosynthesis.</title>
        <authorList>
            <person name="Shen Q."/>
            <person name="Zhang L."/>
            <person name="Liao Z."/>
            <person name="Wang S."/>
            <person name="Yan T."/>
            <person name="Shi P."/>
            <person name="Liu M."/>
            <person name="Fu X."/>
            <person name="Pan Q."/>
            <person name="Wang Y."/>
            <person name="Lv Z."/>
            <person name="Lu X."/>
            <person name="Zhang F."/>
            <person name="Jiang W."/>
            <person name="Ma Y."/>
            <person name="Chen M."/>
            <person name="Hao X."/>
            <person name="Li L."/>
            <person name="Tang Y."/>
            <person name="Lv G."/>
            <person name="Zhou Y."/>
            <person name="Sun X."/>
            <person name="Brodelius P.E."/>
            <person name="Rose J.K.C."/>
            <person name="Tang K."/>
        </authorList>
    </citation>
    <scope>NUCLEOTIDE SEQUENCE [LARGE SCALE GENOMIC DNA]</scope>
    <source>
        <strain evidence="18">cv. Huhao1</strain>
        <tissue evidence="17">Leaf</tissue>
    </source>
</reference>
<dbReference type="Proteomes" id="UP000245207">
    <property type="component" value="Unassembled WGS sequence"/>
</dbReference>
<dbReference type="SUPFAM" id="SSF48371">
    <property type="entry name" value="ARM repeat"/>
    <property type="match status" value="1"/>
</dbReference>
<feature type="compositionally biased region" description="Acidic residues" evidence="15">
    <location>
        <begin position="1060"/>
        <end position="1073"/>
    </location>
</feature>
<dbReference type="GO" id="GO:0000785">
    <property type="term" value="C:chromatin"/>
    <property type="evidence" value="ECO:0007669"/>
    <property type="project" value="TreeGrafter"/>
</dbReference>
<dbReference type="InterPro" id="IPR016024">
    <property type="entry name" value="ARM-type_fold"/>
</dbReference>
<feature type="compositionally biased region" description="Basic and acidic residues" evidence="15">
    <location>
        <begin position="1048"/>
        <end position="1057"/>
    </location>
</feature>
<dbReference type="PROSITE" id="PS51425">
    <property type="entry name" value="SCD"/>
    <property type="match status" value="1"/>
</dbReference>
<proteinExistence type="inferred from homology"/>
<dbReference type="GO" id="GO:0005634">
    <property type="term" value="C:nucleus"/>
    <property type="evidence" value="ECO:0007669"/>
    <property type="project" value="TreeGrafter"/>
</dbReference>
<dbReference type="Pfam" id="PF24571">
    <property type="entry name" value="HEAT_SCC3-SA"/>
    <property type="match status" value="1"/>
</dbReference>
<evidence type="ECO:0000256" key="3">
    <source>
        <dbReference type="ARBA" id="ARBA00022454"/>
    </source>
</evidence>
<keyword evidence="7" id="KW-0469">Meiosis</keyword>
<evidence type="ECO:0000256" key="11">
    <source>
        <dbReference type="ARBA" id="ARBA00067279"/>
    </source>
</evidence>
<keyword evidence="18" id="KW-1185">Reference proteome</keyword>
<comment type="subunit">
    <text evidence="10">Component of the meiosis-specific cohesin complex, which also contains the SMC1 (SMC1A or SMC1B) and SMC3 heterodimer. Such complex likely contains RAD21, or the meiosis-specific related protein REC8. Interacts with CCDC79/TERB1; recruiting cohesin to telomeres to develop structural rigidity.</text>
</comment>
<evidence type="ECO:0000256" key="2">
    <source>
        <dbReference type="ARBA" id="ARBA00005486"/>
    </source>
</evidence>
<dbReference type="Pfam" id="PF08514">
    <property type="entry name" value="STAG"/>
    <property type="match status" value="1"/>
</dbReference>
<evidence type="ECO:0000256" key="15">
    <source>
        <dbReference type="SAM" id="MobiDB-lite"/>
    </source>
</evidence>
<dbReference type="FunFam" id="1.25.10.10:FF:000449">
    <property type="entry name" value="Cohesin subunit SA-3"/>
    <property type="match status" value="1"/>
</dbReference>
<sequence length="1137" mass="129534">MEEEHDITDHNVRRSKRPRVPTKAFDGMLSRIRDGFESDDDFVGELEPSRRKVNRSRPADGAKEAAAAAASLSFENLIEVIKRNGKQIPQVVKLWVEQYEKDSKPAMVELLTMLFEACGANYRIQGEFLDETNVDDVVVALVNMAAQGTIEDYQSSKKKEFRSFKENLVSFWDNLVSECQNGPLFDQVLFDKCMDYVIALSCTPPRVYRQVASLVGLQMVTSFIGVAKILGAQRQTMQRQLTAEKKKTSDGPHIESLNKRLSETHEKITLIEEMMRKIFTGLFVHRYRDIDPDIRMSCIQSLGAWIVSYPSLFLQDLYLKYLGWTLNDKSAGVRKASILALQDVYDVDDNVPSLGLFTERFYKRMLDLADDNDISVAVCAISLVKQLLRHQLVPDDDLGSLYDLLIDDPPEIRRAIGALVYDHVIAQKFNSSQSRSSGDEGDQSQIHLLRMLQILREFSTDQVLSLYVIDDIWEFMDAMKDWKRITSMLLDENPSVELTDDDATNLTRLFCASVKKAVGERIVPAIDHRKPSHTKAQREMIESNKKNITVCMIKNYPQLMRKYMADKTKVPSLVEIIVHMDLELYSLKSQDQKFKTVLQLMKETFFKHGDKDALRSCVRAINYCVSGSRGELKDYAQNKLKEVEDELVVKVKAAIREVANGDDEYLLLVNMKRLYELQLTRPVPIESLYDDIIVVLKNYRNIDDEVVGFLLLNMYLHVTWCLHSIMNSKAVSEASLSSLITKRKALFDELEYFLKVLLEAQGKGTSRNLLACRVCTILAELWCLFKKSLYTSSKVESLGYQPEMSTLRNFWKLCEYQLDISDETEDEDANKEYVEETNRDAIMIAAAKLVASGAVHKEYLAPDIISHYVMHGATVAEVVKHLVTSIKKSEADFSNIFLEALKQAHGRYLAALSTSNDESLSARRLKECKDLASRLSSFFVGAAREEHIAVILKIVKAGIHYAFTDAPRRLSFLTCAVINFASKLPRAGFYDILKNLQDRTRNINTDEDPSGWRPYLTFVDTLREKSLKKEDERERTSVKRRGRPPKKQQIEGKKLFDENSSSEEEDEISDGPDEEKNQVDDDEDMPLMQTLASAKLRALRTSREENRRQASRGEPENLAASTSGFSNSQNINFGGLN</sequence>
<dbReference type="Gene3D" id="1.25.10.10">
    <property type="entry name" value="Leucine-rich Repeat Variant"/>
    <property type="match status" value="1"/>
</dbReference>
<evidence type="ECO:0000256" key="4">
    <source>
        <dbReference type="ARBA" id="ARBA00022553"/>
    </source>
</evidence>
<dbReference type="PANTHER" id="PTHR11199">
    <property type="entry name" value="STROMAL ANTIGEN"/>
    <property type="match status" value="1"/>
</dbReference>
<evidence type="ECO:0000256" key="12">
    <source>
        <dbReference type="ARBA" id="ARBA00077200"/>
    </source>
</evidence>
<evidence type="ECO:0000256" key="6">
    <source>
        <dbReference type="ARBA" id="ARBA00023242"/>
    </source>
</evidence>
<dbReference type="AlphaFoldDB" id="A0A2U1NFN1"/>
<evidence type="ECO:0000256" key="10">
    <source>
        <dbReference type="ARBA" id="ARBA00064253"/>
    </source>
</evidence>
<comment type="subcellular location">
    <subcellularLocation>
        <location evidence="1">Chromosome</location>
    </subcellularLocation>
</comment>
<evidence type="ECO:0000256" key="9">
    <source>
        <dbReference type="ARBA" id="ARBA00057292"/>
    </source>
</evidence>
<dbReference type="GO" id="GO:0007059">
    <property type="term" value="P:chromosome segregation"/>
    <property type="evidence" value="ECO:0007669"/>
    <property type="project" value="UniProtKB-KW"/>
</dbReference>
<evidence type="ECO:0000259" key="16">
    <source>
        <dbReference type="PROSITE" id="PS51425"/>
    </source>
</evidence>
<organism evidence="17 18">
    <name type="scientific">Artemisia annua</name>
    <name type="common">Sweet wormwood</name>
    <dbReference type="NCBI Taxonomy" id="35608"/>
    <lineage>
        <taxon>Eukaryota</taxon>
        <taxon>Viridiplantae</taxon>
        <taxon>Streptophyta</taxon>
        <taxon>Embryophyta</taxon>
        <taxon>Tracheophyta</taxon>
        <taxon>Spermatophyta</taxon>
        <taxon>Magnoliopsida</taxon>
        <taxon>eudicotyledons</taxon>
        <taxon>Gunneridae</taxon>
        <taxon>Pentapetalae</taxon>
        <taxon>asterids</taxon>
        <taxon>campanulids</taxon>
        <taxon>Asterales</taxon>
        <taxon>Asteraceae</taxon>
        <taxon>Asteroideae</taxon>
        <taxon>Anthemideae</taxon>
        <taxon>Artemisiinae</taxon>
        <taxon>Artemisia</taxon>
    </lineage>
</organism>
<dbReference type="InterPro" id="IPR020839">
    <property type="entry name" value="SCD"/>
</dbReference>
<evidence type="ECO:0000313" key="18">
    <source>
        <dbReference type="Proteomes" id="UP000245207"/>
    </source>
</evidence>